<feature type="domain" description="Cyclic nucleotide-binding" evidence="4">
    <location>
        <begin position="23"/>
        <end position="125"/>
    </location>
</feature>
<dbReference type="SMART" id="SM00100">
    <property type="entry name" value="cNMP"/>
    <property type="match status" value="1"/>
</dbReference>
<dbReference type="OrthoDB" id="8558412at2"/>
<keyword evidence="3" id="KW-0804">Transcription</keyword>
<evidence type="ECO:0000313" key="6">
    <source>
        <dbReference type="Proteomes" id="UP000253628"/>
    </source>
</evidence>
<dbReference type="Pfam" id="PF00027">
    <property type="entry name" value="cNMP_binding"/>
    <property type="match status" value="1"/>
</dbReference>
<accession>A0A366HAG7</accession>
<evidence type="ECO:0000256" key="1">
    <source>
        <dbReference type="ARBA" id="ARBA00023015"/>
    </source>
</evidence>
<dbReference type="InterPro" id="IPR012318">
    <property type="entry name" value="HTH_CRP"/>
</dbReference>
<dbReference type="EMBL" id="QNRQ01000006">
    <property type="protein sequence ID" value="RBP38867.1"/>
    <property type="molecule type" value="Genomic_DNA"/>
</dbReference>
<dbReference type="Gene3D" id="2.60.120.10">
    <property type="entry name" value="Jelly Rolls"/>
    <property type="match status" value="1"/>
</dbReference>
<dbReference type="InterPro" id="IPR018490">
    <property type="entry name" value="cNMP-bd_dom_sf"/>
</dbReference>
<dbReference type="RefSeq" id="WP_113933712.1">
    <property type="nucleotide sequence ID" value="NZ_JACCEU010000007.1"/>
</dbReference>
<dbReference type="PANTHER" id="PTHR24567:SF68">
    <property type="entry name" value="DNA-BINDING TRANSCRIPTIONAL DUAL REGULATOR CRP"/>
    <property type="match status" value="1"/>
</dbReference>
<dbReference type="Proteomes" id="UP000253628">
    <property type="component" value="Unassembled WGS sequence"/>
</dbReference>
<dbReference type="GO" id="GO:0003700">
    <property type="term" value="F:DNA-binding transcription factor activity"/>
    <property type="evidence" value="ECO:0007669"/>
    <property type="project" value="TreeGrafter"/>
</dbReference>
<dbReference type="CDD" id="cd00038">
    <property type="entry name" value="CAP_ED"/>
    <property type="match status" value="1"/>
</dbReference>
<evidence type="ECO:0000256" key="2">
    <source>
        <dbReference type="ARBA" id="ARBA00023125"/>
    </source>
</evidence>
<dbReference type="GO" id="GO:0005829">
    <property type="term" value="C:cytosol"/>
    <property type="evidence" value="ECO:0007669"/>
    <property type="project" value="TreeGrafter"/>
</dbReference>
<dbReference type="SUPFAM" id="SSF46785">
    <property type="entry name" value="Winged helix' DNA-binding domain"/>
    <property type="match status" value="1"/>
</dbReference>
<evidence type="ECO:0000313" key="5">
    <source>
        <dbReference type="EMBL" id="RBP38867.1"/>
    </source>
</evidence>
<dbReference type="SUPFAM" id="SSF51206">
    <property type="entry name" value="cAMP-binding domain-like"/>
    <property type="match status" value="1"/>
</dbReference>
<dbReference type="GO" id="GO:0003677">
    <property type="term" value="F:DNA binding"/>
    <property type="evidence" value="ECO:0007669"/>
    <property type="project" value="UniProtKB-KW"/>
</dbReference>
<dbReference type="InterPro" id="IPR014710">
    <property type="entry name" value="RmlC-like_jellyroll"/>
</dbReference>
<comment type="caution">
    <text evidence="5">The sequence shown here is derived from an EMBL/GenBank/DDBJ whole genome shotgun (WGS) entry which is preliminary data.</text>
</comment>
<reference evidence="5 6" key="1">
    <citation type="submission" date="2018-06" db="EMBL/GenBank/DDBJ databases">
        <title>Genomic Encyclopedia of Type Strains, Phase IV (KMG-IV): sequencing the most valuable type-strain genomes for metagenomic binning, comparative biology and taxonomic classification.</title>
        <authorList>
            <person name="Goeker M."/>
        </authorList>
    </citation>
    <scope>NUCLEOTIDE SEQUENCE [LARGE SCALE GENOMIC DNA]</scope>
    <source>
        <strain evidence="5 6">DSM 25520</strain>
    </source>
</reference>
<sequence>MTRLLHVRSVSLNRDQLLKDADWFATLSTQAQAHVTQDILERTVAAGETLGRQGEMQQYWFGVMEGLLKWSINAVDGRTVTLGGQSVGSWFGEGTLLRGQPRQADIIALRHSRVAMLPFETFDWLRRTEPSFAEFLLRQINERLHWFMGSMGAHRLLDAEHLVIRALWGLVHPLLNPLGVNHLMISQEELANLAMVSRQRCNMTLVKLKREGLIDLGYGAISIRDVEALRALIR</sequence>
<dbReference type="PANTHER" id="PTHR24567">
    <property type="entry name" value="CRP FAMILY TRANSCRIPTIONAL REGULATORY PROTEIN"/>
    <property type="match status" value="1"/>
</dbReference>
<gene>
    <name evidence="5" type="ORF">DFR37_106161</name>
</gene>
<dbReference type="InterPro" id="IPR050397">
    <property type="entry name" value="Env_Response_Regulators"/>
</dbReference>
<dbReference type="InterPro" id="IPR036388">
    <property type="entry name" value="WH-like_DNA-bd_sf"/>
</dbReference>
<organism evidence="5 6">
    <name type="scientific">Eoetvoesiella caeni</name>
    <dbReference type="NCBI Taxonomy" id="645616"/>
    <lineage>
        <taxon>Bacteria</taxon>
        <taxon>Pseudomonadati</taxon>
        <taxon>Pseudomonadota</taxon>
        <taxon>Betaproteobacteria</taxon>
        <taxon>Burkholderiales</taxon>
        <taxon>Alcaligenaceae</taxon>
        <taxon>Eoetvoesiella</taxon>
    </lineage>
</organism>
<evidence type="ECO:0000259" key="4">
    <source>
        <dbReference type="PROSITE" id="PS50042"/>
    </source>
</evidence>
<dbReference type="Pfam" id="PF13545">
    <property type="entry name" value="HTH_Crp_2"/>
    <property type="match status" value="1"/>
</dbReference>
<dbReference type="Gene3D" id="1.10.10.10">
    <property type="entry name" value="Winged helix-like DNA-binding domain superfamily/Winged helix DNA-binding domain"/>
    <property type="match status" value="1"/>
</dbReference>
<keyword evidence="1" id="KW-0805">Transcription regulation</keyword>
<proteinExistence type="predicted"/>
<keyword evidence="2" id="KW-0238">DNA-binding</keyword>
<name>A0A366HAG7_9BURK</name>
<keyword evidence="6" id="KW-1185">Reference proteome</keyword>
<dbReference type="PROSITE" id="PS50042">
    <property type="entry name" value="CNMP_BINDING_3"/>
    <property type="match status" value="1"/>
</dbReference>
<dbReference type="AlphaFoldDB" id="A0A366HAG7"/>
<dbReference type="InterPro" id="IPR036390">
    <property type="entry name" value="WH_DNA-bd_sf"/>
</dbReference>
<dbReference type="InterPro" id="IPR000595">
    <property type="entry name" value="cNMP-bd_dom"/>
</dbReference>
<evidence type="ECO:0000256" key="3">
    <source>
        <dbReference type="ARBA" id="ARBA00023163"/>
    </source>
</evidence>
<protein>
    <submittedName>
        <fullName evidence="5">Cyclic nucleotide-binding protein</fullName>
    </submittedName>
</protein>